<keyword evidence="4" id="KW-0488">Methylation</keyword>
<dbReference type="GO" id="GO:0015628">
    <property type="term" value="P:protein secretion by the type II secretion system"/>
    <property type="evidence" value="ECO:0007669"/>
    <property type="project" value="InterPro"/>
</dbReference>
<organism evidence="13 14">
    <name type="scientific">Acinetobacter courvalinii</name>
    <dbReference type="NCBI Taxonomy" id="280147"/>
    <lineage>
        <taxon>Bacteria</taxon>
        <taxon>Pseudomonadati</taxon>
        <taxon>Pseudomonadota</taxon>
        <taxon>Gammaproteobacteria</taxon>
        <taxon>Moraxellales</taxon>
        <taxon>Moraxellaceae</taxon>
        <taxon>Acinetobacter</taxon>
    </lineage>
</organism>
<evidence type="ECO:0000256" key="1">
    <source>
        <dbReference type="ARBA" id="ARBA00004377"/>
    </source>
</evidence>
<dbReference type="InterPro" id="IPR045584">
    <property type="entry name" value="Pilin-like"/>
</dbReference>
<proteinExistence type="inferred from homology"/>
<comment type="similarity">
    <text evidence="9">Belongs to the GSP H family.</text>
</comment>
<keyword evidence="3" id="KW-1003">Cell membrane</keyword>
<dbReference type="NCBIfam" id="TIGR02532">
    <property type="entry name" value="IV_pilin_GFxxxE"/>
    <property type="match status" value="1"/>
</dbReference>
<dbReference type="Gene3D" id="3.30.700.10">
    <property type="entry name" value="Glycoprotein, Type 4 Pilin"/>
    <property type="match status" value="1"/>
</dbReference>
<comment type="subcellular location">
    <subcellularLocation>
        <location evidence="1">Cell inner membrane</location>
        <topology evidence="1">Single-pass membrane protein</topology>
    </subcellularLocation>
</comment>
<protein>
    <recommendedName>
        <fullName evidence="2">Type II secretion system protein H</fullName>
    </recommendedName>
    <alternativeName>
        <fullName evidence="10">General secretion pathway protein H</fullName>
    </alternativeName>
</protein>
<evidence type="ECO:0000256" key="10">
    <source>
        <dbReference type="ARBA" id="ARBA00030775"/>
    </source>
</evidence>
<dbReference type="GO" id="GO:0015627">
    <property type="term" value="C:type II protein secretion system complex"/>
    <property type="evidence" value="ECO:0007669"/>
    <property type="project" value="InterPro"/>
</dbReference>
<keyword evidence="6 11" id="KW-0812">Transmembrane</keyword>
<evidence type="ECO:0000259" key="12">
    <source>
        <dbReference type="Pfam" id="PF12019"/>
    </source>
</evidence>
<sequence>MGKTRGFTLIELMVTIAVLAVIAMMAVPAFNNIMLAQNFNKSTQELILTLNQARAKAVQERREVEVLLKSNSTYAPRANTDSQLNWMPVGKAVLKSGSTTSVYFNLTGGVCALDGNTPAKCIPVNSDTSIEICNKSSGDKSKTVSISRMGTIQQTTDGAC</sequence>
<evidence type="ECO:0000256" key="3">
    <source>
        <dbReference type="ARBA" id="ARBA00022475"/>
    </source>
</evidence>
<evidence type="ECO:0000256" key="8">
    <source>
        <dbReference type="ARBA" id="ARBA00023136"/>
    </source>
</evidence>
<evidence type="ECO:0000256" key="6">
    <source>
        <dbReference type="ARBA" id="ARBA00022692"/>
    </source>
</evidence>
<evidence type="ECO:0000256" key="7">
    <source>
        <dbReference type="ARBA" id="ARBA00022989"/>
    </source>
</evidence>
<evidence type="ECO:0000256" key="9">
    <source>
        <dbReference type="ARBA" id="ARBA00025772"/>
    </source>
</evidence>
<keyword evidence="8 11" id="KW-0472">Membrane</keyword>
<evidence type="ECO:0000256" key="2">
    <source>
        <dbReference type="ARBA" id="ARBA00021549"/>
    </source>
</evidence>
<dbReference type="InterPro" id="IPR022346">
    <property type="entry name" value="T2SS_GspH"/>
</dbReference>
<dbReference type="EMBL" id="JAOEEO010000002">
    <property type="protein sequence ID" value="MDH0564033.1"/>
    <property type="molecule type" value="Genomic_DNA"/>
</dbReference>
<reference evidence="13" key="1">
    <citation type="submission" date="2022-09" db="EMBL/GenBank/DDBJ databases">
        <title>Intensive care unit water sources are persistently colonized with multi-drug resistant bacteria and are the site of extensive horizontal gene transfer of antibiotic resistance genes.</title>
        <authorList>
            <person name="Diorio-Toth L."/>
        </authorList>
    </citation>
    <scope>NUCLEOTIDE SEQUENCE</scope>
    <source>
        <strain evidence="13">GD04005</strain>
    </source>
</reference>
<dbReference type="RefSeq" id="WP_279695295.1">
    <property type="nucleotide sequence ID" value="NZ_JAOEEO010000002.1"/>
</dbReference>
<dbReference type="Pfam" id="PF12019">
    <property type="entry name" value="GspH"/>
    <property type="match status" value="1"/>
</dbReference>
<evidence type="ECO:0000256" key="11">
    <source>
        <dbReference type="SAM" id="Phobius"/>
    </source>
</evidence>
<dbReference type="AlphaFoldDB" id="A0AA42I7M1"/>
<keyword evidence="7 11" id="KW-1133">Transmembrane helix</keyword>
<evidence type="ECO:0000256" key="5">
    <source>
        <dbReference type="ARBA" id="ARBA00022519"/>
    </source>
</evidence>
<dbReference type="GO" id="GO:0005886">
    <property type="term" value="C:plasma membrane"/>
    <property type="evidence" value="ECO:0007669"/>
    <property type="project" value="UniProtKB-SubCell"/>
</dbReference>
<feature type="domain" description="General secretion pathway GspH" evidence="12">
    <location>
        <begin position="43"/>
        <end position="150"/>
    </location>
</feature>
<evidence type="ECO:0000256" key="4">
    <source>
        <dbReference type="ARBA" id="ARBA00022481"/>
    </source>
</evidence>
<dbReference type="Pfam" id="PF07963">
    <property type="entry name" value="N_methyl"/>
    <property type="match status" value="1"/>
</dbReference>
<dbReference type="Proteomes" id="UP001159329">
    <property type="component" value="Unassembled WGS sequence"/>
</dbReference>
<accession>A0AA42I7M1</accession>
<dbReference type="InterPro" id="IPR012902">
    <property type="entry name" value="N_methyl_site"/>
</dbReference>
<name>A0AA42I7M1_9GAMM</name>
<evidence type="ECO:0000313" key="13">
    <source>
        <dbReference type="EMBL" id="MDH0564033.1"/>
    </source>
</evidence>
<evidence type="ECO:0000313" key="14">
    <source>
        <dbReference type="Proteomes" id="UP001159329"/>
    </source>
</evidence>
<gene>
    <name evidence="13" type="ORF">N7644_10075</name>
</gene>
<comment type="caution">
    <text evidence="13">The sequence shown here is derived from an EMBL/GenBank/DDBJ whole genome shotgun (WGS) entry which is preliminary data.</text>
</comment>
<dbReference type="PROSITE" id="PS00409">
    <property type="entry name" value="PROKAR_NTER_METHYL"/>
    <property type="match status" value="1"/>
</dbReference>
<dbReference type="SUPFAM" id="SSF54523">
    <property type="entry name" value="Pili subunits"/>
    <property type="match status" value="1"/>
</dbReference>
<feature type="transmembrane region" description="Helical" evidence="11">
    <location>
        <begin position="12"/>
        <end position="30"/>
    </location>
</feature>
<keyword evidence="5" id="KW-0997">Cell inner membrane</keyword>